<organism evidence="3 4">
    <name type="scientific">Flavilitoribacter nigricans (strain ATCC 23147 / DSM 23189 / NBRC 102662 / NCIMB 1420 / SS-2)</name>
    <name type="common">Lewinella nigricans</name>
    <dbReference type="NCBI Taxonomy" id="1122177"/>
    <lineage>
        <taxon>Bacteria</taxon>
        <taxon>Pseudomonadati</taxon>
        <taxon>Bacteroidota</taxon>
        <taxon>Saprospiria</taxon>
        <taxon>Saprospirales</taxon>
        <taxon>Lewinellaceae</taxon>
        <taxon>Flavilitoribacter</taxon>
    </lineage>
</organism>
<dbReference type="SMART" id="SM00530">
    <property type="entry name" value="HTH_XRE"/>
    <property type="match status" value="1"/>
</dbReference>
<dbReference type="CDD" id="cd00093">
    <property type="entry name" value="HTH_XRE"/>
    <property type="match status" value="1"/>
</dbReference>
<dbReference type="InterPro" id="IPR011051">
    <property type="entry name" value="RmlC_Cupin_sf"/>
</dbReference>
<dbReference type="PANTHER" id="PTHR46797">
    <property type="entry name" value="HTH-TYPE TRANSCRIPTIONAL REGULATOR"/>
    <property type="match status" value="1"/>
</dbReference>
<dbReference type="Pfam" id="PF07883">
    <property type="entry name" value="Cupin_2"/>
    <property type="match status" value="1"/>
</dbReference>
<dbReference type="OrthoDB" id="9805356at2"/>
<dbReference type="InterPro" id="IPR014710">
    <property type="entry name" value="RmlC-like_jellyroll"/>
</dbReference>
<comment type="caution">
    <text evidence="3">The sequence shown here is derived from an EMBL/GenBank/DDBJ whole genome shotgun (WGS) entry which is preliminary data.</text>
</comment>
<name>A0A2D0N7Y4_FLAN2</name>
<feature type="domain" description="HTH cro/C1-type" evidence="2">
    <location>
        <begin position="15"/>
        <end position="69"/>
    </location>
</feature>
<evidence type="ECO:0000259" key="2">
    <source>
        <dbReference type="PROSITE" id="PS50943"/>
    </source>
</evidence>
<dbReference type="EMBL" id="PDUD01000025">
    <property type="protein sequence ID" value="PHN04587.1"/>
    <property type="molecule type" value="Genomic_DNA"/>
</dbReference>
<dbReference type="AlphaFoldDB" id="A0A2D0N7Y4"/>
<keyword evidence="4" id="KW-1185">Reference proteome</keyword>
<dbReference type="SUPFAM" id="SSF47413">
    <property type="entry name" value="lambda repressor-like DNA-binding domains"/>
    <property type="match status" value="1"/>
</dbReference>
<dbReference type="GO" id="GO:0003677">
    <property type="term" value="F:DNA binding"/>
    <property type="evidence" value="ECO:0007669"/>
    <property type="project" value="UniProtKB-KW"/>
</dbReference>
<dbReference type="Pfam" id="PF01381">
    <property type="entry name" value="HTH_3"/>
    <property type="match status" value="1"/>
</dbReference>
<dbReference type="InterPro" id="IPR010982">
    <property type="entry name" value="Lambda_DNA-bd_dom_sf"/>
</dbReference>
<evidence type="ECO:0000313" key="4">
    <source>
        <dbReference type="Proteomes" id="UP000223913"/>
    </source>
</evidence>
<sequence>MSNSEYLTIQIGLKIRNIRKNNGLKLGELADRSGISIAMLSKIENGRVFPTLPTLIQILNTLQADLNSFFSDLSTDETFSGYIFRKRADYQPVSKEEESVGFHYEFALSHTVEKSSVEVSLLKLTPNAQRNKVSTAGFEYIYILQGQVRYELGQEVFEMETGDSLFFDGNLPHVPQNAGKTEAMLLVVYFITL</sequence>
<protein>
    <submittedName>
        <fullName evidence="3">XRE family transcriptional regulator</fullName>
    </submittedName>
</protein>
<dbReference type="PROSITE" id="PS50943">
    <property type="entry name" value="HTH_CROC1"/>
    <property type="match status" value="1"/>
</dbReference>
<reference evidence="3 4" key="1">
    <citation type="submission" date="2017-10" db="EMBL/GenBank/DDBJ databases">
        <title>The draft genome sequence of Lewinella nigricans NBRC 102662.</title>
        <authorList>
            <person name="Wang K."/>
        </authorList>
    </citation>
    <scope>NUCLEOTIDE SEQUENCE [LARGE SCALE GENOMIC DNA]</scope>
    <source>
        <strain evidence="3 4">NBRC 102662</strain>
    </source>
</reference>
<keyword evidence="1" id="KW-0238">DNA-binding</keyword>
<dbReference type="GO" id="GO:0005829">
    <property type="term" value="C:cytosol"/>
    <property type="evidence" value="ECO:0007669"/>
    <property type="project" value="TreeGrafter"/>
</dbReference>
<dbReference type="SUPFAM" id="SSF51182">
    <property type="entry name" value="RmlC-like cupins"/>
    <property type="match status" value="1"/>
</dbReference>
<dbReference type="InterPro" id="IPR013096">
    <property type="entry name" value="Cupin_2"/>
</dbReference>
<dbReference type="InterPro" id="IPR050807">
    <property type="entry name" value="TransReg_Diox_bact_type"/>
</dbReference>
<proteinExistence type="predicted"/>
<dbReference type="CDD" id="cd02209">
    <property type="entry name" value="cupin_XRE_C"/>
    <property type="match status" value="1"/>
</dbReference>
<evidence type="ECO:0000256" key="1">
    <source>
        <dbReference type="ARBA" id="ARBA00023125"/>
    </source>
</evidence>
<dbReference type="GO" id="GO:0003700">
    <property type="term" value="F:DNA-binding transcription factor activity"/>
    <property type="evidence" value="ECO:0007669"/>
    <property type="project" value="TreeGrafter"/>
</dbReference>
<accession>A0A2D0N7Y4</accession>
<dbReference type="InterPro" id="IPR001387">
    <property type="entry name" value="Cro/C1-type_HTH"/>
</dbReference>
<dbReference type="RefSeq" id="WP_099152160.1">
    <property type="nucleotide sequence ID" value="NZ_PDUD01000025.1"/>
</dbReference>
<dbReference type="Gene3D" id="1.10.260.40">
    <property type="entry name" value="lambda repressor-like DNA-binding domains"/>
    <property type="match status" value="1"/>
</dbReference>
<gene>
    <name evidence="3" type="ORF">CRP01_21520</name>
</gene>
<dbReference type="Proteomes" id="UP000223913">
    <property type="component" value="Unassembled WGS sequence"/>
</dbReference>
<dbReference type="Gene3D" id="2.60.120.10">
    <property type="entry name" value="Jelly Rolls"/>
    <property type="match status" value="1"/>
</dbReference>
<evidence type="ECO:0000313" key="3">
    <source>
        <dbReference type="EMBL" id="PHN04587.1"/>
    </source>
</evidence>
<dbReference type="PANTHER" id="PTHR46797:SF1">
    <property type="entry name" value="METHYLPHOSPHONATE SYNTHASE"/>
    <property type="match status" value="1"/>
</dbReference>